<gene>
    <name evidence="2" type="ORF">RCZ01_12020</name>
</gene>
<organism evidence="2 3">
    <name type="scientific">Capnocytophaga felis</name>
    <dbReference type="NCBI Taxonomy" id="2267611"/>
    <lineage>
        <taxon>Bacteria</taxon>
        <taxon>Pseudomonadati</taxon>
        <taxon>Bacteroidota</taxon>
        <taxon>Flavobacteriia</taxon>
        <taxon>Flavobacteriales</taxon>
        <taxon>Flavobacteriaceae</taxon>
        <taxon>Capnocytophaga</taxon>
    </lineage>
</organism>
<dbReference type="Proteomes" id="UP000398217">
    <property type="component" value="Unassembled WGS sequence"/>
</dbReference>
<evidence type="ECO:0008006" key="4">
    <source>
        <dbReference type="Google" id="ProtNLM"/>
    </source>
</evidence>
<feature type="transmembrane region" description="Helical" evidence="1">
    <location>
        <begin position="185"/>
        <end position="208"/>
    </location>
</feature>
<evidence type="ECO:0000256" key="1">
    <source>
        <dbReference type="SAM" id="Phobius"/>
    </source>
</evidence>
<reference evidence="3" key="1">
    <citation type="journal article" date="2020" name="Int. J. Syst. Evol. Microbiol.">
        <title>Capnocytophaga felis sp. nov. isolated from the feline oral cavity.</title>
        <authorList>
            <person name="Suzuki M."/>
            <person name="Umeda K."/>
            <person name="Kimura M."/>
            <person name="Imaoka K."/>
            <person name="Morikawa S."/>
            <person name="Maeda K."/>
        </authorList>
    </citation>
    <scope>NUCLEOTIDE SEQUENCE [LARGE SCALE GENOMIC DNA]</scope>
    <source>
        <strain evidence="3">KC07070</strain>
    </source>
</reference>
<protein>
    <recommendedName>
        <fullName evidence="4">DUF3667 domain-containing protein</fullName>
    </recommendedName>
</protein>
<sequence length="309" mass="36890">MSFSFQKASHSDFTKRIFNRINKTIDSETLNISEKEYSQLKNANSDEIKSFIDSVFTHKTKWNQTKKEDFYDLVNKNGFESFRVDVSENNFSIGTQRSFLSYDIFLKKRPEFDTIEIGRHRLTRQELKLVYDDKFKMDSLITVKWKNLGRFERIELQNLIYKTGIFSFGNITQMTEFIDKQIGKYLSIVSYTIILMMPFVSLLLLAFFHKKYKKLYVHLIHSLHLHSIIYLFTSIFMGIFLYIGLNTLFWILYVLFIIGLMMYFIISNRVLYQERRFLTIFKSTILVFIYFGISLFLTIYVGFISVSYM</sequence>
<feature type="transmembrane region" description="Helical" evidence="1">
    <location>
        <begin position="251"/>
        <end position="272"/>
    </location>
</feature>
<dbReference type="EMBL" id="BLBC01000007">
    <property type="protein sequence ID" value="GET45900.1"/>
    <property type="molecule type" value="Genomic_DNA"/>
</dbReference>
<comment type="caution">
    <text evidence="2">The sequence shown here is derived from an EMBL/GenBank/DDBJ whole genome shotgun (WGS) entry which is preliminary data.</text>
</comment>
<keyword evidence="3" id="KW-1185">Reference proteome</keyword>
<feature type="transmembrane region" description="Helical" evidence="1">
    <location>
        <begin position="228"/>
        <end position="245"/>
    </location>
</feature>
<proteinExistence type="predicted"/>
<accession>A0A5M4B936</accession>
<keyword evidence="1" id="KW-1133">Transmembrane helix</keyword>
<evidence type="ECO:0000313" key="3">
    <source>
        <dbReference type="Proteomes" id="UP000398217"/>
    </source>
</evidence>
<feature type="transmembrane region" description="Helical" evidence="1">
    <location>
        <begin position="284"/>
        <end position="308"/>
    </location>
</feature>
<name>A0A5M4B936_9FLAO</name>
<dbReference type="AlphaFoldDB" id="A0A5M4B936"/>
<evidence type="ECO:0000313" key="2">
    <source>
        <dbReference type="EMBL" id="GET45900.1"/>
    </source>
</evidence>
<keyword evidence="1" id="KW-0812">Transmembrane</keyword>
<keyword evidence="1" id="KW-0472">Membrane</keyword>